<gene>
    <name evidence="1" type="ORF">BGE01nite_39940</name>
</gene>
<dbReference type="RefSeq" id="WP_146852911.1">
    <property type="nucleotide sequence ID" value="NZ_BKAG01000034.1"/>
</dbReference>
<dbReference type="Proteomes" id="UP000321577">
    <property type="component" value="Unassembled WGS sequence"/>
</dbReference>
<name>A0A512MD94_9BACT</name>
<evidence type="ECO:0000313" key="2">
    <source>
        <dbReference type="Proteomes" id="UP000321577"/>
    </source>
</evidence>
<organism evidence="1 2">
    <name type="scientific">Brevifollis gellanilyticus</name>
    <dbReference type="NCBI Taxonomy" id="748831"/>
    <lineage>
        <taxon>Bacteria</taxon>
        <taxon>Pseudomonadati</taxon>
        <taxon>Verrucomicrobiota</taxon>
        <taxon>Verrucomicrobiia</taxon>
        <taxon>Verrucomicrobiales</taxon>
        <taxon>Verrucomicrobiaceae</taxon>
    </lineage>
</organism>
<reference evidence="1 2" key="1">
    <citation type="submission" date="2019-07" db="EMBL/GenBank/DDBJ databases">
        <title>Whole genome shotgun sequence of Brevifollis gellanilyticus NBRC 108608.</title>
        <authorList>
            <person name="Hosoyama A."/>
            <person name="Uohara A."/>
            <person name="Ohji S."/>
            <person name="Ichikawa N."/>
        </authorList>
    </citation>
    <scope>NUCLEOTIDE SEQUENCE [LARGE SCALE GENOMIC DNA]</scope>
    <source>
        <strain evidence="1 2">NBRC 108608</strain>
    </source>
</reference>
<keyword evidence="2" id="KW-1185">Reference proteome</keyword>
<dbReference type="OrthoDB" id="197268at2"/>
<dbReference type="AlphaFoldDB" id="A0A512MD94"/>
<protein>
    <submittedName>
        <fullName evidence="1">Uncharacterized protein</fullName>
    </submittedName>
</protein>
<proteinExistence type="predicted"/>
<comment type="caution">
    <text evidence="1">The sequence shown here is derived from an EMBL/GenBank/DDBJ whole genome shotgun (WGS) entry which is preliminary data.</text>
</comment>
<evidence type="ECO:0000313" key="1">
    <source>
        <dbReference type="EMBL" id="GEP44703.1"/>
    </source>
</evidence>
<sequence>MPTQLELQSDTMVFNITMTHDLDDADRSLRGSWRSETRLEMLAHEIVRYTPDLAELLKDLGMQKMAA</sequence>
<dbReference type="EMBL" id="BKAG01000034">
    <property type="protein sequence ID" value="GEP44703.1"/>
    <property type="molecule type" value="Genomic_DNA"/>
</dbReference>
<accession>A0A512MD94</accession>